<protein>
    <submittedName>
        <fullName evidence="1">Uncharacterized protein</fullName>
    </submittedName>
</protein>
<reference evidence="1 2" key="1">
    <citation type="submission" date="2022-12" db="EMBL/GenBank/DDBJ databases">
        <title>Chromosome-scale assembly of the Ensete ventricosum genome.</title>
        <authorList>
            <person name="Dussert Y."/>
            <person name="Stocks J."/>
            <person name="Wendawek A."/>
            <person name="Woldeyes F."/>
            <person name="Nichols R.A."/>
            <person name="Borrell J.S."/>
        </authorList>
    </citation>
    <scope>NUCLEOTIDE SEQUENCE [LARGE SCALE GENOMIC DNA]</scope>
    <source>
        <strain evidence="2">cv. Maze</strain>
        <tissue evidence="1">Seeds</tissue>
    </source>
</reference>
<comment type="caution">
    <text evidence="1">The sequence shown here is derived from an EMBL/GenBank/DDBJ whole genome shotgun (WGS) entry which is preliminary data.</text>
</comment>
<dbReference type="Proteomes" id="UP001222027">
    <property type="component" value="Unassembled WGS sequence"/>
</dbReference>
<dbReference type="EMBL" id="JAQQAF010000001">
    <property type="protein sequence ID" value="KAJ8512615.1"/>
    <property type="molecule type" value="Genomic_DNA"/>
</dbReference>
<evidence type="ECO:0000313" key="2">
    <source>
        <dbReference type="Proteomes" id="UP001222027"/>
    </source>
</evidence>
<keyword evidence="2" id="KW-1185">Reference proteome</keyword>
<accession>A0AAV8RZR5</accession>
<name>A0AAV8RZR5_ENSVE</name>
<organism evidence="1 2">
    <name type="scientific">Ensete ventricosum</name>
    <name type="common">Abyssinian banana</name>
    <name type="synonym">Musa ensete</name>
    <dbReference type="NCBI Taxonomy" id="4639"/>
    <lineage>
        <taxon>Eukaryota</taxon>
        <taxon>Viridiplantae</taxon>
        <taxon>Streptophyta</taxon>
        <taxon>Embryophyta</taxon>
        <taxon>Tracheophyta</taxon>
        <taxon>Spermatophyta</taxon>
        <taxon>Magnoliopsida</taxon>
        <taxon>Liliopsida</taxon>
        <taxon>Zingiberales</taxon>
        <taxon>Musaceae</taxon>
        <taxon>Ensete</taxon>
    </lineage>
</organism>
<sequence>MKVQGEAVCFSISKYWSMSCRDPMMEEAAQKKSRNWLFACLCGVQSRRPQETRATMDVSDEERSSNGLRLLVFPSQKESRFTQLVALRGLSFGDCRHFVSSSKVI</sequence>
<gene>
    <name evidence="1" type="ORF">OPV22_003049</name>
</gene>
<dbReference type="AlphaFoldDB" id="A0AAV8RZR5"/>
<proteinExistence type="predicted"/>
<evidence type="ECO:0000313" key="1">
    <source>
        <dbReference type="EMBL" id="KAJ8512615.1"/>
    </source>
</evidence>